<evidence type="ECO:0000313" key="4">
    <source>
        <dbReference type="Proteomes" id="UP000299102"/>
    </source>
</evidence>
<dbReference type="STRING" id="151549.A0A4C1XLG5"/>
<gene>
    <name evidence="3" type="ORF">EVAR_48101_1</name>
</gene>
<feature type="region of interest" description="Disordered" evidence="1">
    <location>
        <begin position="119"/>
        <end position="158"/>
    </location>
</feature>
<name>A0A4C1XLG5_EUMVA</name>
<dbReference type="EMBL" id="BGZK01000881">
    <property type="protein sequence ID" value="GBP63842.1"/>
    <property type="molecule type" value="Genomic_DNA"/>
</dbReference>
<dbReference type="Proteomes" id="UP000299102">
    <property type="component" value="Unassembled WGS sequence"/>
</dbReference>
<comment type="caution">
    <text evidence="3">The sequence shown here is derived from an EMBL/GenBank/DDBJ whole genome shotgun (WGS) entry which is preliminary data.</text>
</comment>
<evidence type="ECO:0000313" key="3">
    <source>
        <dbReference type="EMBL" id="GBP63842.1"/>
    </source>
</evidence>
<accession>A0A4C1XLG5</accession>
<dbReference type="AlphaFoldDB" id="A0A4C1XLG5"/>
<keyword evidence="2" id="KW-0812">Transmembrane</keyword>
<evidence type="ECO:0000256" key="1">
    <source>
        <dbReference type="SAM" id="MobiDB-lite"/>
    </source>
</evidence>
<feature type="compositionally biased region" description="Basic and acidic residues" evidence="1">
    <location>
        <begin position="119"/>
        <end position="130"/>
    </location>
</feature>
<evidence type="ECO:0000256" key="2">
    <source>
        <dbReference type="SAM" id="Phobius"/>
    </source>
</evidence>
<feature type="transmembrane region" description="Helical" evidence="2">
    <location>
        <begin position="31"/>
        <end position="52"/>
    </location>
</feature>
<keyword evidence="4" id="KW-1185">Reference proteome</keyword>
<reference evidence="3 4" key="1">
    <citation type="journal article" date="2019" name="Commun. Biol.">
        <title>The bagworm genome reveals a unique fibroin gene that provides high tensile strength.</title>
        <authorList>
            <person name="Kono N."/>
            <person name="Nakamura H."/>
            <person name="Ohtoshi R."/>
            <person name="Tomita M."/>
            <person name="Numata K."/>
            <person name="Arakawa K."/>
        </authorList>
    </citation>
    <scope>NUCLEOTIDE SEQUENCE [LARGE SCALE GENOMIC DNA]</scope>
</reference>
<keyword evidence="2" id="KW-1133">Transmembrane helix</keyword>
<dbReference type="OrthoDB" id="67700at2759"/>
<sequence length="158" mass="16846">MPGCVWSSAGGAGAGDEGGGWGVRVSGVECAAALLLAAMAAVLLAAVGYQCAATWRWLMARLTHYGHGDNTIGRTVARRSRRESEESGGEGATRAAIRISHSLPELQTEPLQPHYVQEHKDAAKKWRPLTERANSPESARGRSAGNSLTKAHVFRHSF</sequence>
<feature type="region of interest" description="Disordered" evidence="1">
    <location>
        <begin position="75"/>
        <end position="98"/>
    </location>
</feature>
<keyword evidence="2" id="KW-0472">Membrane</keyword>
<organism evidence="3 4">
    <name type="scientific">Eumeta variegata</name>
    <name type="common">Bagworm moth</name>
    <name type="synonym">Eumeta japonica</name>
    <dbReference type="NCBI Taxonomy" id="151549"/>
    <lineage>
        <taxon>Eukaryota</taxon>
        <taxon>Metazoa</taxon>
        <taxon>Ecdysozoa</taxon>
        <taxon>Arthropoda</taxon>
        <taxon>Hexapoda</taxon>
        <taxon>Insecta</taxon>
        <taxon>Pterygota</taxon>
        <taxon>Neoptera</taxon>
        <taxon>Endopterygota</taxon>
        <taxon>Lepidoptera</taxon>
        <taxon>Glossata</taxon>
        <taxon>Ditrysia</taxon>
        <taxon>Tineoidea</taxon>
        <taxon>Psychidae</taxon>
        <taxon>Oiketicinae</taxon>
        <taxon>Eumeta</taxon>
    </lineage>
</organism>
<proteinExistence type="predicted"/>
<protein>
    <submittedName>
        <fullName evidence="3">Uncharacterized protein</fullName>
    </submittedName>
</protein>